<keyword evidence="2" id="KW-0472">Membrane</keyword>
<feature type="domain" description="DUF883" evidence="3">
    <location>
        <begin position="129"/>
        <end position="155"/>
    </location>
</feature>
<keyword evidence="2" id="KW-1133">Transmembrane helix</keyword>
<comment type="caution">
    <text evidence="4">The sequence shown here is derived from an EMBL/GenBank/DDBJ whole genome shotgun (WGS) entry which is preliminary data.</text>
</comment>
<evidence type="ECO:0000259" key="3">
    <source>
        <dbReference type="Pfam" id="PF19029"/>
    </source>
</evidence>
<keyword evidence="5" id="KW-1185">Reference proteome</keyword>
<evidence type="ECO:0000313" key="4">
    <source>
        <dbReference type="EMBL" id="MEA5443331.1"/>
    </source>
</evidence>
<dbReference type="Pfam" id="PF19029">
    <property type="entry name" value="DUF883_C"/>
    <property type="match status" value="1"/>
</dbReference>
<feature type="region of interest" description="Disordered" evidence="1">
    <location>
        <begin position="1"/>
        <end position="34"/>
    </location>
</feature>
<evidence type="ECO:0000256" key="2">
    <source>
        <dbReference type="SAM" id="Phobius"/>
    </source>
</evidence>
<accession>A0ABU5SXT1</accession>
<protein>
    <recommendedName>
        <fullName evidence="3">DUF883 domain-containing protein</fullName>
    </recommendedName>
</protein>
<gene>
    <name evidence="4" type="ORF">VB739_12270</name>
</gene>
<reference evidence="4 5" key="1">
    <citation type="submission" date="2023-12" db="EMBL/GenBank/DDBJ databases">
        <title>Baltic Sea Cyanobacteria.</title>
        <authorList>
            <person name="Delbaje E."/>
            <person name="Fewer D.P."/>
            <person name="Shishido T.K."/>
        </authorList>
    </citation>
    <scope>NUCLEOTIDE SEQUENCE [LARGE SCALE GENOMIC DNA]</scope>
    <source>
        <strain evidence="4 5">UHCC 0281</strain>
    </source>
</reference>
<dbReference type="Proteomes" id="UP001302329">
    <property type="component" value="Unassembled WGS sequence"/>
</dbReference>
<organism evidence="4 5">
    <name type="scientific">Cyanobium gracile UHCC 0281</name>
    <dbReference type="NCBI Taxonomy" id="3110309"/>
    <lineage>
        <taxon>Bacteria</taxon>
        <taxon>Bacillati</taxon>
        <taxon>Cyanobacteriota</taxon>
        <taxon>Cyanophyceae</taxon>
        <taxon>Synechococcales</taxon>
        <taxon>Prochlorococcaceae</taxon>
        <taxon>Cyanobium</taxon>
    </lineage>
</organism>
<feature type="transmembrane region" description="Helical" evidence="2">
    <location>
        <begin position="134"/>
        <end position="152"/>
    </location>
</feature>
<sequence length="158" mass="17074">METDTTPTATDPARTAAPEPTGSGEAQQAQNQFRERFESLLPSIQKEWPDVARHTLEATRGSFDHVVEVISHQSGVTASGVKQQLLDLVNVTGEQAGHVVDALRPLEDQLEHLLDDLNSTLRPRIEKPVRERPLMALGIAAGVGLVVGLLLSSGRRSA</sequence>
<evidence type="ECO:0000256" key="1">
    <source>
        <dbReference type="SAM" id="MobiDB-lite"/>
    </source>
</evidence>
<feature type="compositionally biased region" description="Low complexity" evidence="1">
    <location>
        <begin position="1"/>
        <end position="21"/>
    </location>
</feature>
<dbReference type="InterPro" id="IPR043605">
    <property type="entry name" value="DUF883_C"/>
</dbReference>
<proteinExistence type="predicted"/>
<evidence type="ECO:0000313" key="5">
    <source>
        <dbReference type="Proteomes" id="UP001302329"/>
    </source>
</evidence>
<name>A0ABU5SXT1_9CYAN</name>
<dbReference type="EMBL" id="JAYGHY010000045">
    <property type="protein sequence ID" value="MEA5443331.1"/>
    <property type="molecule type" value="Genomic_DNA"/>
</dbReference>
<keyword evidence="2" id="KW-0812">Transmembrane</keyword>
<dbReference type="RefSeq" id="WP_323357331.1">
    <property type="nucleotide sequence ID" value="NZ_JAYGHY010000045.1"/>
</dbReference>